<evidence type="ECO:0000256" key="1">
    <source>
        <dbReference type="SAM" id="MobiDB-lite"/>
    </source>
</evidence>
<evidence type="ECO:0000313" key="4">
    <source>
        <dbReference type="Proteomes" id="UP000697710"/>
    </source>
</evidence>
<feature type="transmembrane region" description="Helical" evidence="2">
    <location>
        <begin position="14"/>
        <end position="35"/>
    </location>
</feature>
<keyword evidence="2" id="KW-0812">Transmembrane</keyword>
<protein>
    <submittedName>
        <fullName evidence="3">Uncharacterized protein</fullName>
    </submittedName>
</protein>
<feature type="region of interest" description="Disordered" evidence="1">
    <location>
        <begin position="497"/>
        <end position="522"/>
    </location>
</feature>
<dbReference type="AlphaFoldDB" id="A0A956RQ06"/>
<reference evidence="3" key="2">
    <citation type="journal article" date="2021" name="Microbiome">
        <title>Successional dynamics and alternative stable states in a saline activated sludge microbial community over 9 years.</title>
        <authorList>
            <person name="Wang Y."/>
            <person name="Ye J."/>
            <person name="Ju F."/>
            <person name="Liu L."/>
            <person name="Boyd J.A."/>
            <person name="Deng Y."/>
            <person name="Parks D.H."/>
            <person name="Jiang X."/>
            <person name="Yin X."/>
            <person name="Woodcroft B.J."/>
            <person name="Tyson G.W."/>
            <person name="Hugenholtz P."/>
            <person name="Polz M.F."/>
            <person name="Zhang T."/>
        </authorList>
    </citation>
    <scope>NUCLEOTIDE SEQUENCE</scope>
    <source>
        <strain evidence="3">HKST-UBA01</strain>
    </source>
</reference>
<comment type="caution">
    <text evidence="3">The sequence shown here is derived from an EMBL/GenBank/DDBJ whole genome shotgun (WGS) entry which is preliminary data.</text>
</comment>
<evidence type="ECO:0000256" key="2">
    <source>
        <dbReference type="SAM" id="Phobius"/>
    </source>
</evidence>
<keyword evidence="2" id="KW-0472">Membrane</keyword>
<proteinExistence type="predicted"/>
<keyword evidence="2" id="KW-1133">Transmembrane helix</keyword>
<feature type="region of interest" description="Disordered" evidence="1">
    <location>
        <begin position="258"/>
        <end position="285"/>
    </location>
</feature>
<sequence>MNGQKPKRRRLRQILIGIPVTLIAVVLAIVVLLLLPPVREGILDIALQKARTSLPGKLEIGASRWPSPGRIELRDVRWVADGDSLAQLDEIIADVDLSALTRRDLIVQRLVARGPLIDVGAIQRAFPPGERAAPESTKTAFPRAGSLAGAPSIAVREVRLAVQRIPLADSLVVVDAALRGAIDVLEESAPTLDVARLRARIGESVVDSLDLHADLGAGALRGHGAGLLRPGAPVRFSIEPAPDGRFVLTASLGETATAGAARNASGDVGATKKDGGTDRAGTAPSPRAARIRLEGTLARRETNRIRTAFEGSLDAPSSDVWRRWLPDSSALGSVEIPPTSLRISGDMELPAPIDGALRIEVAEGPWIDSGTLVVRFLDQSAFLDTLAVRMADLEISGDGEHRPDLDRARVQAVATGGRFLSRIDPSWTVPDSLAARVQVEARRRGTGWEASGRGTARGVLQGLGATRLGWTMQADSAAADVSLRVIAREMLAETAARLDLPPSPSGTKRAASSREPAPRSDALSLRVNPVVVSTLTARAPSLEDVPLPPIDHDASSIVIHSDSGAFDVKGLRVTGALGELTASANLARGSRGPFSVRAEWRTLPALLASSLDLSQTRLDSLRTSWRADGPYTIRADGRVDLAAPLSTLRLKGDVRLPGPRALGPLLEQVPAARLAGMEPLTGHVTAVGPADQSGTQVRVDLDSKGWVERIGASVRLQGTGDRAIAVVDSADLRIPGGNVIVTGRISSAETSLQAEAEVADPALLRQFGIDTVTDLHLVSHAELSRRGEETRVNSQATVSIGTPDVSVPGAQLGVVWNRADAAPGSLQATLALPQGAGIGTLFFNEGQLRIDGDAALERSHLEATAKGEELSFSIAGDLTQEKPTWRADIENLDLTYRGTTLEEEHPFTLWIRPKNQL</sequence>
<gene>
    <name evidence="3" type="ORF">KC729_16080</name>
</gene>
<organism evidence="3 4">
    <name type="scientific">Eiseniibacteriota bacterium</name>
    <dbReference type="NCBI Taxonomy" id="2212470"/>
    <lineage>
        <taxon>Bacteria</taxon>
        <taxon>Candidatus Eiseniibacteriota</taxon>
    </lineage>
</organism>
<feature type="non-terminal residue" evidence="3">
    <location>
        <position position="917"/>
    </location>
</feature>
<accession>A0A956RQ06</accession>
<name>A0A956RQ06_UNCEI</name>
<dbReference type="EMBL" id="JAGQHR010000608">
    <property type="protein sequence ID" value="MCA9729206.1"/>
    <property type="molecule type" value="Genomic_DNA"/>
</dbReference>
<evidence type="ECO:0000313" key="3">
    <source>
        <dbReference type="EMBL" id="MCA9729206.1"/>
    </source>
</evidence>
<dbReference type="Proteomes" id="UP000697710">
    <property type="component" value="Unassembled WGS sequence"/>
</dbReference>
<reference evidence="3" key="1">
    <citation type="submission" date="2020-04" db="EMBL/GenBank/DDBJ databases">
        <authorList>
            <person name="Zhang T."/>
        </authorList>
    </citation>
    <scope>NUCLEOTIDE SEQUENCE</scope>
    <source>
        <strain evidence="3">HKST-UBA01</strain>
    </source>
</reference>